<evidence type="ECO:0000313" key="2">
    <source>
        <dbReference type="Proteomes" id="UP001251524"/>
    </source>
</evidence>
<gene>
    <name evidence="1" type="ORF">J2X06_002459</name>
</gene>
<dbReference type="EMBL" id="JAVDVY010000002">
    <property type="protein sequence ID" value="MDR7135250.1"/>
    <property type="molecule type" value="Genomic_DNA"/>
</dbReference>
<protein>
    <submittedName>
        <fullName evidence="1">Uncharacterized protein</fullName>
    </submittedName>
</protein>
<dbReference type="RefSeq" id="WP_310062807.1">
    <property type="nucleotide sequence ID" value="NZ_JAVDVY010000002.1"/>
</dbReference>
<proteinExistence type="predicted"/>
<accession>A0ABU1WD19</accession>
<reference evidence="1 2" key="1">
    <citation type="submission" date="2023-07" db="EMBL/GenBank/DDBJ databases">
        <title>Sorghum-associated microbial communities from plants grown in Nebraska, USA.</title>
        <authorList>
            <person name="Schachtman D."/>
        </authorList>
    </citation>
    <scope>NUCLEOTIDE SEQUENCE [LARGE SCALE GENOMIC DNA]</scope>
    <source>
        <strain evidence="1 2">BE198</strain>
    </source>
</reference>
<evidence type="ECO:0000313" key="1">
    <source>
        <dbReference type="EMBL" id="MDR7135250.1"/>
    </source>
</evidence>
<organism evidence="1 2">
    <name type="scientific">Lysobacter niastensis</name>
    <dbReference type="NCBI Taxonomy" id="380629"/>
    <lineage>
        <taxon>Bacteria</taxon>
        <taxon>Pseudomonadati</taxon>
        <taxon>Pseudomonadota</taxon>
        <taxon>Gammaproteobacteria</taxon>
        <taxon>Lysobacterales</taxon>
        <taxon>Lysobacteraceae</taxon>
        <taxon>Lysobacter</taxon>
    </lineage>
</organism>
<name>A0ABU1WD19_9GAMM</name>
<sequence length="255" mass="28668">MAKLLFSVSDRAEGHEVTPEAVPLGLLKEFVKDVATFIRGDDKEIDTSDLIVSVVTGSLALQSHEELSEGLSIWHDIERLANGRLDGIDPKRASVAEKWRVEAMKRPTRTFRISDVANVRVVAINANTFFTRELQSNWVLVERYLTGVVEDFGGATAANIHLRLEDGSSMKIDATRDQIREQELNPVYHTVVMRVELEEDLVTGEKRGARFLGFADYDPRIDDDEYNEAIEAGRVAWKDVGDAADWVRKIRGGRE</sequence>
<keyword evidence="2" id="KW-1185">Reference proteome</keyword>
<dbReference type="Proteomes" id="UP001251524">
    <property type="component" value="Unassembled WGS sequence"/>
</dbReference>
<comment type="caution">
    <text evidence="1">The sequence shown here is derived from an EMBL/GenBank/DDBJ whole genome shotgun (WGS) entry which is preliminary data.</text>
</comment>